<feature type="binding site" evidence="5">
    <location>
        <position position="148"/>
    </location>
    <ligand>
        <name>molybdate</name>
        <dbReference type="ChEBI" id="CHEBI:36264"/>
    </ligand>
</feature>
<keyword evidence="3 5" id="KW-0479">Metal-binding</keyword>
<dbReference type="SUPFAM" id="SSF53850">
    <property type="entry name" value="Periplasmic binding protein-like II"/>
    <property type="match status" value="1"/>
</dbReference>
<dbReference type="PANTHER" id="PTHR30632:SF0">
    <property type="entry name" value="SULFATE-BINDING PROTEIN"/>
    <property type="match status" value="1"/>
</dbReference>
<dbReference type="GO" id="GO:0046872">
    <property type="term" value="F:metal ion binding"/>
    <property type="evidence" value="ECO:0007669"/>
    <property type="project" value="UniProtKB-KW"/>
</dbReference>
<dbReference type="GO" id="GO:0015689">
    <property type="term" value="P:molybdate ion transport"/>
    <property type="evidence" value="ECO:0007669"/>
    <property type="project" value="InterPro"/>
</dbReference>
<dbReference type="AlphaFoldDB" id="A0A1M5G0V1"/>
<dbReference type="Gene3D" id="3.40.190.10">
    <property type="entry name" value="Periplasmic binding protein-like II"/>
    <property type="match status" value="2"/>
</dbReference>
<organism evidence="7 8">
    <name type="scientific">Ornithinibacillus halophilus</name>
    <dbReference type="NCBI Taxonomy" id="930117"/>
    <lineage>
        <taxon>Bacteria</taxon>
        <taxon>Bacillati</taxon>
        <taxon>Bacillota</taxon>
        <taxon>Bacilli</taxon>
        <taxon>Bacillales</taxon>
        <taxon>Bacillaceae</taxon>
        <taxon>Ornithinibacillus</taxon>
    </lineage>
</organism>
<feature type="binding site" evidence="5">
    <location>
        <position position="38"/>
    </location>
    <ligand>
        <name>molybdate</name>
        <dbReference type="ChEBI" id="CHEBI:36264"/>
    </ligand>
</feature>
<keyword evidence="2 5" id="KW-0500">Molybdenum</keyword>
<dbReference type="InterPro" id="IPR050682">
    <property type="entry name" value="ModA/WtpA"/>
</dbReference>
<feature type="binding site" evidence="5">
    <location>
        <position position="66"/>
    </location>
    <ligand>
        <name>molybdate</name>
        <dbReference type="ChEBI" id="CHEBI:36264"/>
    </ligand>
</feature>
<dbReference type="InterPro" id="IPR005950">
    <property type="entry name" value="ModA"/>
</dbReference>
<keyword evidence="4 6" id="KW-0732">Signal</keyword>
<dbReference type="RefSeq" id="WP_072889319.1">
    <property type="nucleotide sequence ID" value="NZ_FQVW01000011.1"/>
</dbReference>
<dbReference type="EMBL" id="FQVW01000011">
    <property type="protein sequence ID" value="SHF97062.1"/>
    <property type="molecule type" value="Genomic_DNA"/>
</dbReference>
<dbReference type="STRING" id="930117.SAMN05216225_10117"/>
<protein>
    <submittedName>
        <fullName evidence="7">Molybdate transport system substrate-binding protein</fullName>
    </submittedName>
</protein>
<evidence type="ECO:0000256" key="2">
    <source>
        <dbReference type="ARBA" id="ARBA00022505"/>
    </source>
</evidence>
<evidence type="ECO:0000256" key="4">
    <source>
        <dbReference type="ARBA" id="ARBA00022729"/>
    </source>
</evidence>
<dbReference type="PANTHER" id="PTHR30632">
    <property type="entry name" value="MOLYBDATE-BINDING PERIPLASMIC PROTEIN"/>
    <property type="match status" value="1"/>
</dbReference>
<name>A0A1M5G0V1_9BACI</name>
<reference evidence="7 8" key="1">
    <citation type="submission" date="2016-11" db="EMBL/GenBank/DDBJ databases">
        <authorList>
            <person name="Jaros S."/>
            <person name="Januszkiewicz K."/>
            <person name="Wedrychowicz H."/>
        </authorList>
    </citation>
    <scope>NUCLEOTIDE SEQUENCE [LARGE SCALE GENOMIC DNA]</scope>
    <source>
        <strain evidence="7 8">IBRC-M 10683</strain>
    </source>
</reference>
<dbReference type="Pfam" id="PF13531">
    <property type="entry name" value="SBP_bac_11"/>
    <property type="match status" value="1"/>
</dbReference>
<dbReference type="PIRSF" id="PIRSF004846">
    <property type="entry name" value="ModA"/>
    <property type="match status" value="1"/>
</dbReference>
<comment type="similarity">
    <text evidence="1">Belongs to the bacterial solute-binding protein ModA family.</text>
</comment>
<dbReference type="GO" id="GO:1901359">
    <property type="term" value="F:tungstate binding"/>
    <property type="evidence" value="ECO:0007669"/>
    <property type="project" value="UniProtKB-ARBA"/>
</dbReference>
<evidence type="ECO:0000313" key="7">
    <source>
        <dbReference type="EMBL" id="SHF97062.1"/>
    </source>
</evidence>
<proteinExistence type="inferred from homology"/>
<feature type="binding site" evidence="5">
    <location>
        <position position="177"/>
    </location>
    <ligand>
        <name>molybdate</name>
        <dbReference type="ChEBI" id="CHEBI:36264"/>
    </ligand>
</feature>
<dbReference type="OrthoDB" id="9785015at2"/>
<keyword evidence="8" id="KW-1185">Reference proteome</keyword>
<dbReference type="NCBIfam" id="TIGR01256">
    <property type="entry name" value="modA"/>
    <property type="match status" value="1"/>
</dbReference>
<feature type="binding site" evidence="5">
    <location>
        <position position="195"/>
    </location>
    <ligand>
        <name>molybdate</name>
        <dbReference type="ChEBI" id="CHEBI:36264"/>
    </ligand>
</feature>
<evidence type="ECO:0000256" key="5">
    <source>
        <dbReference type="PIRSR" id="PIRSR004846-1"/>
    </source>
</evidence>
<dbReference type="PROSITE" id="PS51257">
    <property type="entry name" value="PROKAR_LIPOPROTEIN"/>
    <property type="match status" value="1"/>
</dbReference>
<feature type="chain" id="PRO_5039233319" evidence="6">
    <location>
        <begin position="19"/>
        <end position="258"/>
    </location>
</feature>
<evidence type="ECO:0000313" key="8">
    <source>
        <dbReference type="Proteomes" id="UP000183988"/>
    </source>
</evidence>
<accession>A0A1M5G0V1</accession>
<dbReference type="FunFam" id="3.40.190.10:FF:000035">
    <property type="entry name" value="Molybdate ABC transporter substrate-binding protein"/>
    <property type="match status" value="1"/>
</dbReference>
<dbReference type="GO" id="GO:0030973">
    <property type="term" value="F:molybdate ion binding"/>
    <property type="evidence" value="ECO:0007669"/>
    <property type="project" value="UniProtKB-ARBA"/>
</dbReference>
<evidence type="ECO:0000256" key="1">
    <source>
        <dbReference type="ARBA" id="ARBA00009175"/>
    </source>
</evidence>
<dbReference type="Proteomes" id="UP000183988">
    <property type="component" value="Unassembled WGS sequence"/>
</dbReference>
<gene>
    <name evidence="7" type="ORF">SAMN05216225_10117</name>
</gene>
<evidence type="ECO:0000256" key="6">
    <source>
        <dbReference type="SAM" id="SignalP"/>
    </source>
</evidence>
<evidence type="ECO:0000256" key="3">
    <source>
        <dbReference type="ARBA" id="ARBA00022723"/>
    </source>
</evidence>
<feature type="signal peptide" evidence="6">
    <location>
        <begin position="1"/>
        <end position="18"/>
    </location>
</feature>
<sequence length="258" mass="28175">MKRTLCIVLLLTLFTACSNPDNESDSPTKGVTISAATSLSGVLEEIIPLLEQVYPDTTITVNLGSSGKLAQQIEQGAPTDIFLSADQQYMDQLENKQLILPDSRTNFASNSLVLIGSSETSYALDDLNYLLSIDENQIAIGNPNSVPAGKYAKEALENKDLWRLDNLQSQLVFAKDVRQVLTYVSSGNAGLGFVYKSDLNRDESVKTILSIDESLHSPIIYPAAVVSTTSHPDIAKEMTKFLTSSEVQQILDKYGFES</sequence>